<comment type="caution">
    <text evidence="2">The sequence shown here is derived from an EMBL/GenBank/DDBJ whole genome shotgun (WGS) entry which is preliminary data.</text>
</comment>
<keyword evidence="2" id="KW-0378">Hydrolase</keyword>
<dbReference type="InterPro" id="IPR050583">
    <property type="entry name" value="Mycobacterial_A85_antigen"/>
</dbReference>
<dbReference type="InterPro" id="IPR029058">
    <property type="entry name" value="AB_hydrolase_fold"/>
</dbReference>
<dbReference type="SUPFAM" id="SSF53474">
    <property type="entry name" value="alpha/beta-Hydrolases"/>
    <property type="match status" value="1"/>
</dbReference>
<dbReference type="GO" id="GO:0016787">
    <property type="term" value="F:hydrolase activity"/>
    <property type="evidence" value="ECO:0007669"/>
    <property type="project" value="UniProtKB-KW"/>
</dbReference>
<organism evidence="2 3">
    <name type="scientific">Kutzneria chonburiensis</name>
    <dbReference type="NCBI Taxonomy" id="1483604"/>
    <lineage>
        <taxon>Bacteria</taxon>
        <taxon>Bacillati</taxon>
        <taxon>Actinomycetota</taxon>
        <taxon>Actinomycetes</taxon>
        <taxon>Pseudonocardiales</taxon>
        <taxon>Pseudonocardiaceae</taxon>
        <taxon>Kutzneria</taxon>
    </lineage>
</organism>
<evidence type="ECO:0000256" key="1">
    <source>
        <dbReference type="SAM" id="Phobius"/>
    </source>
</evidence>
<dbReference type="Proteomes" id="UP001589810">
    <property type="component" value="Unassembled WGS sequence"/>
</dbReference>
<dbReference type="Gene3D" id="3.40.50.1820">
    <property type="entry name" value="alpha/beta hydrolase"/>
    <property type="match status" value="1"/>
</dbReference>
<reference evidence="2 3" key="1">
    <citation type="submission" date="2024-09" db="EMBL/GenBank/DDBJ databases">
        <authorList>
            <person name="Sun Q."/>
            <person name="Mori K."/>
        </authorList>
    </citation>
    <scope>NUCLEOTIDE SEQUENCE [LARGE SCALE GENOMIC DNA]</scope>
    <source>
        <strain evidence="2 3">TBRC 1432</strain>
    </source>
</reference>
<feature type="transmembrane region" description="Helical" evidence="1">
    <location>
        <begin position="50"/>
        <end position="72"/>
    </location>
</feature>
<dbReference type="Pfam" id="PF00756">
    <property type="entry name" value="Esterase"/>
    <property type="match status" value="1"/>
</dbReference>
<evidence type="ECO:0000313" key="3">
    <source>
        <dbReference type="Proteomes" id="UP001589810"/>
    </source>
</evidence>
<dbReference type="PANTHER" id="PTHR48098">
    <property type="entry name" value="ENTEROCHELIN ESTERASE-RELATED"/>
    <property type="match status" value="1"/>
</dbReference>
<dbReference type="PANTHER" id="PTHR48098:SF6">
    <property type="entry name" value="FERRI-BACILLIBACTIN ESTERASE BESA"/>
    <property type="match status" value="1"/>
</dbReference>
<keyword evidence="1" id="KW-0812">Transmembrane</keyword>
<dbReference type="RefSeq" id="WP_273941372.1">
    <property type="nucleotide sequence ID" value="NZ_CP097263.1"/>
</dbReference>
<keyword evidence="1" id="KW-1133">Transmembrane helix</keyword>
<evidence type="ECO:0000313" key="2">
    <source>
        <dbReference type="EMBL" id="MFC0542967.1"/>
    </source>
</evidence>
<dbReference type="EMBL" id="JBHLUD010000004">
    <property type="protein sequence ID" value="MFC0542967.1"/>
    <property type="molecule type" value="Genomic_DNA"/>
</dbReference>
<keyword evidence="3" id="KW-1185">Reference proteome</keyword>
<dbReference type="InterPro" id="IPR000801">
    <property type="entry name" value="Esterase-like"/>
</dbReference>
<keyword evidence="1" id="KW-0472">Membrane</keyword>
<name>A0ABV6MS94_9PSEU</name>
<sequence length="369" mass="39981">MSDTMVPDEVAEHARQTGPLESPWIWLTLIFLAVAALAAAIWLRRFRRSAIVAVVCLSLLAGITGLNSYVGYVRTRHDLAQLIARGGGPLRWLGESIDRPDNDRTGSVGDSDVERIDIADPALAVPSGRTFVLLPPGYRDHPEQRYPVVYLVHGYPYGSPDDWLAAGDAAGTLRGLYQHNALKPVIVVSVDLTAGQPSRAWDGLDVPGGPQLETYLSRTVVTAIDQRYRTRPDRGHRALGGMSGGGFAALNVGLHHLDQFGALLISLPYDTLDGNEGFLGGNQKLVRANTPRDYIPTMPFPQKLSVMLTAGTGAPTDAATADRLGKALQARGQDVVVRMEQGFNHTWHTARASLPYLLTFAGRMFDGAR</sequence>
<protein>
    <submittedName>
        <fullName evidence="2">Alpha/beta hydrolase</fullName>
    </submittedName>
</protein>
<proteinExistence type="predicted"/>
<accession>A0ABV6MS94</accession>
<gene>
    <name evidence="2" type="ORF">ACFFH7_15820</name>
</gene>
<feature type="transmembrane region" description="Helical" evidence="1">
    <location>
        <begin position="24"/>
        <end position="43"/>
    </location>
</feature>